<dbReference type="NCBIfam" id="TIGR01971">
    <property type="entry name" value="NuoI"/>
    <property type="match status" value="1"/>
</dbReference>
<feature type="region of interest" description="Disordered" evidence="13">
    <location>
        <begin position="169"/>
        <end position="250"/>
    </location>
</feature>
<evidence type="ECO:0000259" key="14">
    <source>
        <dbReference type="PROSITE" id="PS51379"/>
    </source>
</evidence>
<sequence>MPIPENEVRWVQAPTLGLWEQLYLPAVVEGLKTTVRHLFGPKVTEEYPEQEPQLPPNYRGVHRLNRDEKGRVKCVACYMCATACPAHCIDIVAAPAPPEWQSDGREKYPETFVIDELRCIYCGMCEEACPVDAIELTTLYDLTGYTREELIFDKEKLLSVYDYTVQTGTDPIRTRSGRLGPASEPAIPVPAPSSPSPPTVARLTVHSPTVSDVSSADRTNPDSGSGTEPGPSSVNVSAMSKKREGPEGCA</sequence>
<dbReference type="EMBL" id="JACEFB010000006">
    <property type="protein sequence ID" value="MBA2226453.1"/>
    <property type="molecule type" value="Genomic_DNA"/>
</dbReference>
<dbReference type="InterPro" id="IPR017896">
    <property type="entry name" value="4Fe4S_Fe-S-bd"/>
</dbReference>
<dbReference type="InterPro" id="IPR017900">
    <property type="entry name" value="4Fe4S_Fe_S_CS"/>
</dbReference>
<evidence type="ECO:0000256" key="10">
    <source>
        <dbReference type="ARBA" id="ARBA00023075"/>
    </source>
</evidence>
<keyword evidence="9 12" id="KW-0520">NAD</keyword>
<organism evidence="15 16">
    <name type="scientific">Thermogemmata fonticola</name>
    <dbReference type="NCBI Taxonomy" id="2755323"/>
    <lineage>
        <taxon>Bacteria</taxon>
        <taxon>Pseudomonadati</taxon>
        <taxon>Planctomycetota</taxon>
        <taxon>Planctomycetia</taxon>
        <taxon>Gemmatales</taxon>
        <taxon>Gemmataceae</taxon>
        <taxon>Thermogemmata</taxon>
    </lineage>
</organism>
<feature type="binding site" evidence="12">
    <location>
        <position position="129"/>
    </location>
    <ligand>
        <name>[4Fe-4S] cluster</name>
        <dbReference type="ChEBI" id="CHEBI:49883"/>
        <label>1</label>
    </ligand>
</feature>
<feature type="compositionally biased region" description="Pro residues" evidence="13">
    <location>
        <begin position="187"/>
        <end position="198"/>
    </location>
</feature>
<evidence type="ECO:0000256" key="3">
    <source>
        <dbReference type="ARBA" id="ARBA00022719"/>
    </source>
</evidence>
<dbReference type="Gene3D" id="3.30.70.3270">
    <property type="match status" value="1"/>
</dbReference>
<dbReference type="EC" id="7.1.1.-" evidence="12"/>
<reference evidence="15 16" key="1">
    <citation type="submission" date="2020-07" db="EMBL/GenBank/DDBJ databases">
        <title>Thermogemmata thermophila gen. nov., sp. nov., a novel moderate thermophilic planctomycete from a Kamchatka hot spring.</title>
        <authorList>
            <person name="Elcheninov A.G."/>
            <person name="Podosokorskaya O.A."/>
            <person name="Kovaleva O.L."/>
            <person name="Novikov A."/>
            <person name="Bonch-Osmolovskaya E.A."/>
            <person name="Toshchakov S.V."/>
            <person name="Kublanov I.V."/>
        </authorList>
    </citation>
    <scope>NUCLEOTIDE SEQUENCE [LARGE SCALE GENOMIC DNA]</scope>
    <source>
        <strain evidence="15 16">2918</strain>
    </source>
</reference>
<evidence type="ECO:0000256" key="1">
    <source>
        <dbReference type="ARBA" id="ARBA00022475"/>
    </source>
</evidence>
<comment type="subunit">
    <text evidence="12">NDH-1 is composed of 14 different subunits. Subunits NuoA, H, J, K, L, M, N constitute the membrane sector of the complex.</text>
</comment>
<keyword evidence="7 12" id="KW-0408">Iron</keyword>
<feature type="domain" description="4Fe-4S ferredoxin-type" evidence="14">
    <location>
        <begin position="62"/>
        <end position="94"/>
    </location>
</feature>
<dbReference type="GO" id="GO:0050136">
    <property type="term" value="F:NADH dehydrogenase (quinone) (non-electrogenic) activity"/>
    <property type="evidence" value="ECO:0007669"/>
    <property type="project" value="UniProtKB-UniRule"/>
</dbReference>
<evidence type="ECO:0000256" key="8">
    <source>
        <dbReference type="ARBA" id="ARBA00023014"/>
    </source>
</evidence>
<name>A0A7V8VE94_9BACT</name>
<feature type="binding site" evidence="12">
    <location>
        <position position="74"/>
    </location>
    <ligand>
        <name>[4Fe-4S] cluster</name>
        <dbReference type="ChEBI" id="CHEBI:49883"/>
        <label>1</label>
    </ligand>
</feature>
<keyword evidence="16" id="KW-1185">Reference proteome</keyword>
<evidence type="ECO:0000256" key="5">
    <source>
        <dbReference type="ARBA" id="ARBA00022737"/>
    </source>
</evidence>
<keyword evidence="10 12" id="KW-0830">Ubiquinone</keyword>
<keyword evidence="5" id="KW-0677">Repeat</keyword>
<dbReference type="HAMAP" id="MF_01351">
    <property type="entry name" value="NDH1_NuoI"/>
    <property type="match status" value="1"/>
</dbReference>
<evidence type="ECO:0000313" key="16">
    <source>
        <dbReference type="Proteomes" id="UP000542342"/>
    </source>
</evidence>
<evidence type="ECO:0000256" key="12">
    <source>
        <dbReference type="HAMAP-Rule" id="MF_01351"/>
    </source>
</evidence>
<dbReference type="PROSITE" id="PS00198">
    <property type="entry name" value="4FE4S_FER_1"/>
    <property type="match status" value="1"/>
</dbReference>
<comment type="subcellular location">
    <subcellularLocation>
        <location evidence="12">Cell membrane</location>
        <topology evidence="12">Peripheral membrane protein</topology>
    </subcellularLocation>
</comment>
<dbReference type="PANTHER" id="PTHR10849:SF24">
    <property type="entry name" value="NADH-QUINONE OXIDOREDUCTASE SUBUNIT I 2"/>
    <property type="match status" value="1"/>
</dbReference>
<dbReference type="SUPFAM" id="SSF54862">
    <property type="entry name" value="4Fe-4S ferredoxins"/>
    <property type="match status" value="1"/>
</dbReference>
<feature type="binding site" evidence="12">
    <location>
        <position position="80"/>
    </location>
    <ligand>
        <name>[4Fe-4S] cluster</name>
        <dbReference type="ChEBI" id="CHEBI:49883"/>
        <label>1</label>
    </ligand>
</feature>
<evidence type="ECO:0000256" key="9">
    <source>
        <dbReference type="ARBA" id="ARBA00023027"/>
    </source>
</evidence>
<dbReference type="RefSeq" id="WP_194537896.1">
    <property type="nucleotide sequence ID" value="NZ_JACEFB010000006.1"/>
</dbReference>
<keyword evidence="8 12" id="KW-0411">Iron-sulfur</keyword>
<feature type="compositionally biased region" description="Basic and acidic residues" evidence="13">
    <location>
        <begin position="241"/>
        <end position="250"/>
    </location>
</feature>
<keyword evidence="3 12" id="KW-0874">Quinone</keyword>
<dbReference type="PROSITE" id="PS51379">
    <property type="entry name" value="4FE4S_FER_2"/>
    <property type="match status" value="2"/>
</dbReference>
<feature type="binding site" evidence="12">
    <location>
        <position position="119"/>
    </location>
    <ligand>
        <name>[4Fe-4S] cluster</name>
        <dbReference type="ChEBI" id="CHEBI:49883"/>
        <label>2</label>
    </ligand>
</feature>
<evidence type="ECO:0000256" key="11">
    <source>
        <dbReference type="ARBA" id="ARBA00023136"/>
    </source>
</evidence>
<feature type="binding site" evidence="12">
    <location>
        <position position="84"/>
    </location>
    <ligand>
        <name>[4Fe-4S] cluster</name>
        <dbReference type="ChEBI" id="CHEBI:49883"/>
        <label>2</label>
    </ligand>
</feature>
<evidence type="ECO:0000256" key="7">
    <source>
        <dbReference type="ARBA" id="ARBA00023004"/>
    </source>
</evidence>
<dbReference type="GO" id="GO:0051539">
    <property type="term" value="F:4 iron, 4 sulfur cluster binding"/>
    <property type="evidence" value="ECO:0007669"/>
    <property type="project" value="UniProtKB-KW"/>
</dbReference>
<comment type="catalytic activity">
    <reaction evidence="12">
        <text>a quinone + NADH + 5 H(+)(in) = a quinol + NAD(+) + 4 H(+)(out)</text>
        <dbReference type="Rhea" id="RHEA:57888"/>
        <dbReference type="ChEBI" id="CHEBI:15378"/>
        <dbReference type="ChEBI" id="CHEBI:24646"/>
        <dbReference type="ChEBI" id="CHEBI:57540"/>
        <dbReference type="ChEBI" id="CHEBI:57945"/>
        <dbReference type="ChEBI" id="CHEBI:132124"/>
    </reaction>
</comment>
<comment type="function">
    <text evidence="12">NDH-1 shuttles electrons from NADH, via FMN and iron-sulfur (Fe-S) centers, to quinones in the respiratory chain. The immediate electron acceptor for the enzyme in this species is believed to be ubiquinone. Couples the redox reaction to proton translocation (for every two electrons transferred, four hydrogen ions are translocated across the cytoplasmic membrane), and thus conserves the redox energy in a proton gradient.</text>
</comment>
<accession>A0A7V8VE94</accession>
<dbReference type="AlphaFoldDB" id="A0A7V8VE94"/>
<dbReference type="GO" id="GO:0005886">
    <property type="term" value="C:plasma membrane"/>
    <property type="evidence" value="ECO:0007669"/>
    <property type="project" value="UniProtKB-SubCell"/>
</dbReference>
<comment type="caution">
    <text evidence="15">The sequence shown here is derived from an EMBL/GenBank/DDBJ whole genome shotgun (WGS) entry which is preliminary data.</text>
</comment>
<protein>
    <recommendedName>
        <fullName evidence="12">NADH-quinone oxidoreductase subunit I</fullName>
        <ecNumber evidence="12">7.1.1.-</ecNumber>
    </recommendedName>
    <alternativeName>
        <fullName evidence="12">NADH dehydrogenase I subunit I</fullName>
    </alternativeName>
    <alternativeName>
        <fullName evidence="12">NDH-1 subunit I</fullName>
    </alternativeName>
</protein>
<dbReference type="GO" id="GO:0048038">
    <property type="term" value="F:quinone binding"/>
    <property type="evidence" value="ECO:0007669"/>
    <property type="project" value="UniProtKB-KW"/>
</dbReference>
<feature type="binding site" evidence="12">
    <location>
        <position position="122"/>
    </location>
    <ligand>
        <name>[4Fe-4S] cluster</name>
        <dbReference type="ChEBI" id="CHEBI:49883"/>
        <label>2</label>
    </ligand>
</feature>
<feature type="binding site" evidence="12">
    <location>
        <position position="77"/>
    </location>
    <ligand>
        <name>[4Fe-4S] cluster</name>
        <dbReference type="ChEBI" id="CHEBI:49883"/>
        <label>1</label>
    </ligand>
</feature>
<evidence type="ECO:0000313" key="15">
    <source>
        <dbReference type="EMBL" id="MBA2226453.1"/>
    </source>
</evidence>
<keyword evidence="1 12" id="KW-1003">Cell membrane</keyword>
<dbReference type="Pfam" id="PF12838">
    <property type="entry name" value="Fer4_7"/>
    <property type="match status" value="1"/>
</dbReference>
<evidence type="ECO:0000256" key="13">
    <source>
        <dbReference type="SAM" id="MobiDB-lite"/>
    </source>
</evidence>
<evidence type="ECO:0000256" key="4">
    <source>
        <dbReference type="ARBA" id="ARBA00022723"/>
    </source>
</evidence>
<evidence type="ECO:0000256" key="2">
    <source>
        <dbReference type="ARBA" id="ARBA00022485"/>
    </source>
</evidence>
<dbReference type="PANTHER" id="PTHR10849">
    <property type="entry name" value="NADH DEHYDROGENASE UBIQUINONE IRON-SULFUR PROTEIN 8, MITOCHONDRIAL"/>
    <property type="match status" value="1"/>
</dbReference>
<keyword evidence="11 12" id="KW-0472">Membrane</keyword>
<proteinExistence type="inferred from homology"/>
<comment type="cofactor">
    <cofactor evidence="12">
        <name>[4Fe-4S] cluster</name>
        <dbReference type="ChEBI" id="CHEBI:49883"/>
    </cofactor>
    <text evidence="12">Binds 2 [4Fe-4S] clusters per subunit.</text>
</comment>
<dbReference type="InterPro" id="IPR010226">
    <property type="entry name" value="NADH_quinone_OxRdtase_chainI"/>
</dbReference>
<feature type="binding site" evidence="12">
    <location>
        <position position="125"/>
    </location>
    <ligand>
        <name>[4Fe-4S] cluster</name>
        <dbReference type="ChEBI" id="CHEBI:49883"/>
        <label>2</label>
    </ligand>
</feature>
<evidence type="ECO:0000256" key="6">
    <source>
        <dbReference type="ARBA" id="ARBA00022967"/>
    </source>
</evidence>
<keyword evidence="2 12" id="KW-0004">4Fe-4S</keyword>
<gene>
    <name evidence="12" type="primary">nuoI</name>
    <name evidence="15" type="ORF">H0921_09805</name>
</gene>
<dbReference type="Proteomes" id="UP000542342">
    <property type="component" value="Unassembled WGS sequence"/>
</dbReference>
<keyword evidence="4 12" id="KW-0479">Metal-binding</keyword>
<comment type="similarity">
    <text evidence="12">Belongs to the complex I 23 kDa subunit family.</text>
</comment>
<feature type="compositionally biased region" description="Polar residues" evidence="13">
    <location>
        <begin position="206"/>
        <end position="238"/>
    </location>
</feature>
<feature type="domain" description="4Fe-4S ferredoxin-type" evidence="14">
    <location>
        <begin position="110"/>
        <end position="139"/>
    </location>
</feature>
<dbReference type="GO" id="GO:0005506">
    <property type="term" value="F:iron ion binding"/>
    <property type="evidence" value="ECO:0007669"/>
    <property type="project" value="UniProtKB-UniRule"/>
</dbReference>
<keyword evidence="6 12" id="KW-1278">Translocase</keyword>